<dbReference type="KEGG" id="cnc:CNE_BB1p04590"/>
<reference evidence="1 2" key="1">
    <citation type="journal article" date="2011" name="J. Bacteriol.">
        <title>Complete genome sequence of the type strain Cupriavidus necator N-1.</title>
        <authorList>
            <person name="Poehlein A."/>
            <person name="Kusian B."/>
            <person name="Friedrich B."/>
            <person name="Daniel R."/>
            <person name="Bowien B."/>
        </authorList>
    </citation>
    <scope>NUCLEOTIDE SEQUENCE [LARGE SCALE GENOMIC DNA]</scope>
    <source>
        <strain evidence="2">ATCC 43291 / DSM 13513 / CCUG 52238 / LMG 8453 / N-1</strain>
        <plasmid evidence="1 2">pBB1</plasmid>
    </source>
</reference>
<evidence type="ECO:0000313" key="1">
    <source>
        <dbReference type="EMBL" id="AEI81883.1"/>
    </source>
</evidence>
<dbReference type="EMBL" id="CP002879">
    <property type="protein sequence ID" value="AEI81883.1"/>
    <property type="molecule type" value="Genomic_DNA"/>
</dbReference>
<dbReference type="HOGENOM" id="CLU_3288285_0_0_4"/>
<sequence>MSGLAINCAFFDALAGQAIFLFAGADSGGERAVADRFYGE</sequence>
<evidence type="ECO:0000313" key="2">
    <source>
        <dbReference type="Proteomes" id="UP000006798"/>
    </source>
</evidence>
<dbReference type="Proteomes" id="UP000006798">
    <property type="component" value="Plasmid pBB1"/>
</dbReference>
<proteinExistence type="predicted"/>
<gene>
    <name evidence="1" type="ordered locus">CNE_BB1p04590</name>
</gene>
<organism evidence="1 2">
    <name type="scientific">Cupriavidus necator (strain ATCC 43291 / DSM 13513 / CCUG 52238 / LMG 8453 / N-1)</name>
    <name type="common">Ralstonia eutropha</name>
    <dbReference type="NCBI Taxonomy" id="1042878"/>
    <lineage>
        <taxon>Bacteria</taxon>
        <taxon>Pseudomonadati</taxon>
        <taxon>Pseudomonadota</taxon>
        <taxon>Betaproteobacteria</taxon>
        <taxon>Burkholderiales</taxon>
        <taxon>Burkholderiaceae</taxon>
        <taxon>Cupriavidus</taxon>
    </lineage>
</organism>
<name>F8GX13_CUPNN</name>
<protein>
    <submittedName>
        <fullName evidence="1">Uncharacterized protein</fullName>
    </submittedName>
</protein>
<dbReference type="AlphaFoldDB" id="F8GX13"/>
<accession>F8GX13</accession>
<keyword evidence="1" id="KW-0614">Plasmid</keyword>
<geneLocation type="plasmid" evidence="1 2">
    <name>pBB1</name>
</geneLocation>